<dbReference type="InterPro" id="IPR039426">
    <property type="entry name" value="TonB-dep_rcpt-like"/>
</dbReference>
<evidence type="ECO:0000259" key="13">
    <source>
        <dbReference type="Pfam" id="PF00593"/>
    </source>
</evidence>
<evidence type="ECO:0000256" key="11">
    <source>
        <dbReference type="RuleBase" id="RU003357"/>
    </source>
</evidence>
<evidence type="ECO:0000259" key="14">
    <source>
        <dbReference type="Pfam" id="PF07715"/>
    </source>
</evidence>
<keyword evidence="6 11" id="KW-0798">TonB box</keyword>
<dbReference type="Pfam" id="PF00593">
    <property type="entry name" value="TonB_dep_Rec_b-barrel"/>
    <property type="match status" value="1"/>
</dbReference>
<keyword evidence="9 10" id="KW-0998">Cell outer membrane</keyword>
<keyword evidence="5 10" id="KW-0812">Transmembrane</keyword>
<feature type="chain" id="PRO_5012922771" evidence="12">
    <location>
        <begin position="32"/>
        <end position="923"/>
    </location>
</feature>
<dbReference type="GO" id="GO:0009279">
    <property type="term" value="C:cell outer membrane"/>
    <property type="evidence" value="ECO:0007669"/>
    <property type="project" value="UniProtKB-SubCell"/>
</dbReference>
<comment type="subcellular location">
    <subcellularLocation>
        <location evidence="1 10">Cell outer membrane</location>
        <topology evidence="1 10">Multi-pass membrane protein</topology>
    </subcellularLocation>
</comment>
<name>A0A290WPM7_9BURK</name>
<dbReference type="Proteomes" id="UP000218437">
    <property type="component" value="Chromosome"/>
</dbReference>
<dbReference type="PROSITE" id="PS52016">
    <property type="entry name" value="TONB_DEPENDENT_REC_3"/>
    <property type="match status" value="1"/>
</dbReference>
<organism evidence="15 16">
    <name type="scientific">Janthinobacterium svalbardensis</name>
    <dbReference type="NCBI Taxonomy" id="368607"/>
    <lineage>
        <taxon>Bacteria</taxon>
        <taxon>Pseudomonadati</taxon>
        <taxon>Pseudomonadota</taxon>
        <taxon>Betaproteobacteria</taxon>
        <taxon>Burkholderiales</taxon>
        <taxon>Oxalobacteraceae</taxon>
        <taxon>Janthinobacterium</taxon>
    </lineage>
</organism>
<feature type="signal peptide" evidence="12">
    <location>
        <begin position="1"/>
        <end position="31"/>
    </location>
</feature>
<evidence type="ECO:0000256" key="2">
    <source>
        <dbReference type="ARBA" id="ARBA00009810"/>
    </source>
</evidence>
<keyword evidence="8 15" id="KW-0675">Receptor</keyword>
<evidence type="ECO:0000256" key="8">
    <source>
        <dbReference type="ARBA" id="ARBA00023170"/>
    </source>
</evidence>
<dbReference type="Pfam" id="PF07715">
    <property type="entry name" value="Plug"/>
    <property type="match status" value="1"/>
</dbReference>
<feature type="domain" description="TonB-dependent receptor plug" evidence="14">
    <location>
        <begin position="54"/>
        <end position="162"/>
    </location>
</feature>
<dbReference type="Gene3D" id="2.40.170.20">
    <property type="entry name" value="TonB-dependent receptor, beta-barrel domain"/>
    <property type="match status" value="1"/>
</dbReference>
<evidence type="ECO:0000256" key="7">
    <source>
        <dbReference type="ARBA" id="ARBA00023136"/>
    </source>
</evidence>
<dbReference type="InterPro" id="IPR012910">
    <property type="entry name" value="Plug_dom"/>
</dbReference>
<evidence type="ECO:0000256" key="1">
    <source>
        <dbReference type="ARBA" id="ARBA00004571"/>
    </source>
</evidence>
<dbReference type="InterPro" id="IPR036942">
    <property type="entry name" value="Beta-barrel_TonB_sf"/>
</dbReference>
<keyword evidence="4 10" id="KW-1134">Transmembrane beta strand</keyword>
<keyword evidence="12" id="KW-0732">Signal</keyword>
<accession>A0A290WPM7</accession>
<protein>
    <submittedName>
        <fullName evidence="15">TonB-dependent receptor</fullName>
    </submittedName>
</protein>
<dbReference type="InterPro" id="IPR000531">
    <property type="entry name" value="Beta-barrel_TonB"/>
</dbReference>
<sequence>MAFKEKIGARSVRLALTVLAGSVLFSGQSMADEAIQKVEITGSSIKRIAVEGALPVQRLTQEAIAKSGATSVADLIQALPAMQGFTIGAVAAGSDSGGNTSASLHGIGESYTLVLLNGRRIAPQGSGTTVNLNAIPMSAVERVEILTDGASALYGSDAIAGVLNFILKKNQQGATLEATYGGPEDKGGNAWNTSVTYGFGDLDEDRFNVLVSYRHDEQSKLVATDRTFANTSHLKFARNGKNYIWDRTSTSASPAGATVAYNNSTTSTAFTPYLRQNQGNCPDNSYVTTSNKNACGFDTGSTVEIVPQSKRDSLFSKATYKLNDNLNAFAELAYSRYDLTARIAANPIPISIAQTEKDPVTGVEKLVFKNPSAYANYVQPYLSPAQQADIKSITANYRSTDFGLRASQTITQTKHMVVGVEGELGAWNFESGLTWSQNSIDERYTSGYQKNQAFKDILANPDFNPFATTQKPSVQAQVAGAQFVGSVRTASTTMRGVDTHGSRELFSLPGGKASLGIGGDYRTYRYEQSPGATGDDIYSFNTKAAYDMSRDTYGAFVELLAPLAKSFEMTVGGRYDAVKAIDDKLNNKTIGKKDSANTYKVSARWQPVQTLLIRGSYGTGFKAPSMLEIAQPLVNAGFTAKKFDCPTPGSPLCRGETTQYNAVSQGNPELQSEKSKQFTLGFRVEPSAAFSFGADLWDVKLSNAVSEITEEQAFADPVKYATSFSTYKEPSTGNTYYAFKKLSVNIGKKEYRGIDWDLSANHKFDFGKLTAQLSGTHMLHANYTKAGSNNVFTSNMNFFGDTNEVTFRNLMKLTTTLDTGRLSNTVTVNYRNGYTDAAATVYDVAAAKEVKGFRLQVPSYTTFDWQARFAFDKQTTIRAGIKNLFDRAPPLSLRASSGHQVGFDPRYADPMMRSFYITGNYKF</sequence>
<dbReference type="PANTHER" id="PTHR47234:SF2">
    <property type="entry name" value="TONB-DEPENDENT RECEPTOR"/>
    <property type="match status" value="1"/>
</dbReference>
<evidence type="ECO:0000256" key="4">
    <source>
        <dbReference type="ARBA" id="ARBA00022452"/>
    </source>
</evidence>
<dbReference type="PANTHER" id="PTHR47234">
    <property type="match status" value="1"/>
</dbReference>
<reference evidence="15 16" key="1">
    <citation type="submission" date="2017-09" db="EMBL/GenBank/DDBJ databases">
        <title>Complete genome sequence of Janthinobacterium svalbardensis PAMC 27463.</title>
        <authorList>
            <person name="Cho Y.-J."/>
            <person name="Cho A."/>
            <person name="Kim O.-S."/>
            <person name="Lee J.-I."/>
        </authorList>
    </citation>
    <scope>NUCLEOTIDE SEQUENCE [LARGE SCALE GENOMIC DNA]</scope>
    <source>
        <strain evidence="15 16">PAMC 27463</strain>
    </source>
</reference>
<feature type="domain" description="TonB-dependent receptor-like beta-barrel" evidence="13">
    <location>
        <begin position="392"/>
        <end position="884"/>
    </location>
</feature>
<dbReference type="EMBL" id="CP023422">
    <property type="protein sequence ID" value="ATD58807.1"/>
    <property type="molecule type" value="Genomic_DNA"/>
</dbReference>
<dbReference type="SUPFAM" id="SSF56935">
    <property type="entry name" value="Porins"/>
    <property type="match status" value="1"/>
</dbReference>
<keyword evidence="16" id="KW-1185">Reference proteome</keyword>
<evidence type="ECO:0000256" key="6">
    <source>
        <dbReference type="ARBA" id="ARBA00023077"/>
    </source>
</evidence>
<dbReference type="CDD" id="cd01347">
    <property type="entry name" value="ligand_gated_channel"/>
    <property type="match status" value="1"/>
</dbReference>
<evidence type="ECO:0000256" key="12">
    <source>
        <dbReference type="SAM" id="SignalP"/>
    </source>
</evidence>
<evidence type="ECO:0000313" key="15">
    <source>
        <dbReference type="EMBL" id="ATD58807.1"/>
    </source>
</evidence>
<keyword evidence="3 10" id="KW-0813">Transport</keyword>
<evidence type="ECO:0000256" key="10">
    <source>
        <dbReference type="PROSITE-ProRule" id="PRU01360"/>
    </source>
</evidence>
<gene>
    <name evidence="15" type="ORF">CNX70_00305</name>
</gene>
<dbReference type="Gene3D" id="2.170.130.10">
    <property type="entry name" value="TonB-dependent receptor, plug domain"/>
    <property type="match status" value="1"/>
</dbReference>
<comment type="similarity">
    <text evidence="2 10 11">Belongs to the TonB-dependent receptor family.</text>
</comment>
<evidence type="ECO:0000256" key="3">
    <source>
        <dbReference type="ARBA" id="ARBA00022448"/>
    </source>
</evidence>
<dbReference type="KEGG" id="jsv:CNX70_00305"/>
<evidence type="ECO:0000313" key="16">
    <source>
        <dbReference type="Proteomes" id="UP000218437"/>
    </source>
</evidence>
<dbReference type="AlphaFoldDB" id="A0A290WPM7"/>
<proteinExistence type="inferred from homology"/>
<dbReference type="InterPro" id="IPR037066">
    <property type="entry name" value="Plug_dom_sf"/>
</dbReference>
<dbReference type="RefSeq" id="WP_096232542.1">
    <property type="nucleotide sequence ID" value="NZ_CP023422.1"/>
</dbReference>
<evidence type="ECO:0000256" key="5">
    <source>
        <dbReference type="ARBA" id="ARBA00022692"/>
    </source>
</evidence>
<keyword evidence="7 10" id="KW-0472">Membrane</keyword>
<evidence type="ECO:0000256" key="9">
    <source>
        <dbReference type="ARBA" id="ARBA00023237"/>
    </source>
</evidence>